<protein>
    <recommendedName>
        <fullName evidence="3">AB hydrolase-1 domain-containing protein</fullName>
    </recommendedName>
</protein>
<dbReference type="InterPro" id="IPR029058">
    <property type="entry name" value="AB_hydrolase_fold"/>
</dbReference>
<dbReference type="Pfam" id="PF00561">
    <property type="entry name" value="Abhydrolase_1"/>
    <property type="match status" value="1"/>
</dbReference>
<dbReference type="PANTHER" id="PTHR46118">
    <property type="entry name" value="PROTEIN ABHD11"/>
    <property type="match status" value="1"/>
</dbReference>
<comment type="caution">
    <text evidence="4">The sequence shown here is derived from an EMBL/GenBank/DDBJ whole genome shotgun (WGS) entry which is preliminary data.</text>
</comment>
<dbReference type="Gene3D" id="3.40.50.1820">
    <property type="entry name" value="alpha/beta hydrolase"/>
    <property type="match status" value="1"/>
</dbReference>
<evidence type="ECO:0000259" key="3">
    <source>
        <dbReference type="Pfam" id="PF00561"/>
    </source>
</evidence>
<keyword evidence="2" id="KW-0378">Hydrolase</keyword>
<dbReference type="AlphaFoldDB" id="A0A229W5W8"/>
<dbReference type="PANTHER" id="PTHR46118:SF4">
    <property type="entry name" value="PROTEIN ABHD11"/>
    <property type="match status" value="1"/>
</dbReference>
<dbReference type="FunFam" id="3.40.50.1820:FF:000039">
    <property type="entry name" value="Esterase ybfF"/>
    <property type="match status" value="1"/>
</dbReference>
<dbReference type="SUPFAM" id="SSF53474">
    <property type="entry name" value="alpha/beta-Hydrolases"/>
    <property type="match status" value="1"/>
</dbReference>
<accession>A0A229W5W8</accession>
<feature type="domain" description="AB hydrolase-1" evidence="3">
    <location>
        <begin position="42"/>
        <end position="278"/>
    </location>
</feature>
<comment type="similarity">
    <text evidence="1">Belongs to the AB hydrolase superfamily.</text>
</comment>
<reference evidence="4" key="1">
    <citation type="submission" date="2021-08" db="EMBL/GenBank/DDBJ databases">
        <title>Global Aspergillus fumigatus from environmental and clinical sources.</title>
        <authorList>
            <person name="Barber A."/>
            <person name="Sae-Ong T."/>
        </authorList>
    </citation>
    <scope>NUCLEOTIDE SEQUENCE</scope>
    <source>
        <strain evidence="4">NRZ-2016-071</strain>
    </source>
</reference>
<name>A0A229W5W8_ASPFM</name>
<dbReference type="EMBL" id="JAIBSC010000010">
    <property type="protein sequence ID" value="KAH1909941.1"/>
    <property type="molecule type" value="Genomic_DNA"/>
</dbReference>
<sequence>MSFARVQTRVASSIRAFSTSRVLGSELSYQVFGPEKEQATRNPIVFLHGLFGSKQNNRSISKVLARDLKRQVFTLDLRNHGHSFHHHEHNYSVMAKDVEKFIHQHDLAKCVLIGHSMGAKTAMTVALQSSDLVSALIPVDNAPVNAPLKSDFGKYVRGMQEVEAQGVTKQSDADKILKEYEESLPIRQFLLTNLVRAEDGQKMKFRIPLSVLGPAIPAMADFPFLEPGSVTYDGPTLFVRGTKSKYVSDDTVPVIKKLFPNAEIADVEAGHWLISENPEAFRQAVVKFLQDLP</sequence>
<evidence type="ECO:0000256" key="1">
    <source>
        <dbReference type="ARBA" id="ARBA00008645"/>
    </source>
</evidence>
<proteinExistence type="inferred from homology"/>
<dbReference type="GO" id="GO:0052689">
    <property type="term" value="F:carboxylic ester hydrolase activity"/>
    <property type="evidence" value="ECO:0007669"/>
    <property type="project" value="TreeGrafter"/>
</dbReference>
<dbReference type="InterPro" id="IPR000073">
    <property type="entry name" value="AB_hydrolase_1"/>
</dbReference>
<dbReference type="Proteomes" id="UP000813423">
    <property type="component" value="Unassembled WGS sequence"/>
</dbReference>
<evidence type="ECO:0000313" key="5">
    <source>
        <dbReference type="Proteomes" id="UP000813423"/>
    </source>
</evidence>
<dbReference type="GO" id="GO:0005739">
    <property type="term" value="C:mitochondrion"/>
    <property type="evidence" value="ECO:0007669"/>
    <property type="project" value="TreeGrafter"/>
</dbReference>
<gene>
    <name evidence="4" type="ORF">KXV57_000356</name>
</gene>
<organism evidence="4 5">
    <name type="scientific">Aspergillus fumigatus</name>
    <name type="common">Neosartorya fumigata</name>
    <dbReference type="NCBI Taxonomy" id="746128"/>
    <lineage>
        <taxon>Eukaryota</taxon>
        <taxon>Fungi</taxon>
        <taxon>Dikarya</taxon>
        <taxon>Ascomycota</taxon>
        <taxon>Pezizomycotina</taxon>
        <taxon>Eurotiomycetes</taxon>
        <taxon>Eurotiomycetidae</taxon>
        <taxon>Eurotiales</taxon>
        <taxon>Aspergillaceae</taxon>
        <taxon>Aspergillus</taxon>
        <taxon>Aspergillus subgen. Fumigati</taxon>
    </lineage>
</organism>
<evidence type="ECO:0000313" key="4">
    <source>
        <dbReference type="EMBL" id="KAH1909941.1"/>
    </source>
</evidence>
<evidence type="ECO:0000256" key="2">
    <source>
        <dbReference type="ARBA" id="ARBA00022801"/>
    </source>
</evidence>